<evidence type="ECO:0000256" key="1">
    <source>
        <dbReference type="ARBA" id="ARBA00023125"/>
    </source>
</evidence>
<dbReference type="Gene3D" id="1.10.150.130">
    <property type="match status" value="1"/>
</dbReference>
<dbReference type="Gene3D" id="1.10.443.10">
    <property type="entry name" value="Intergrase catalytic core"/>
    <property type="match status" value="1"/>
</dbReference>
<feature type="domain" description="Core-binding (CB)" evidence="5">
    <location>
        <begin position="1"/>
        <end position="77"/>
    </location>
</feature>
<gene>
    <name evidence="6" type="ORF">LAD12857_28350</name>
</gene>
<dbReference type="PROSITE" id="PS51898">
    <property type="entry name" value="TYR_RECOMBINASE"/>
    <property type="match status" value="1"/>
</dbReference>
<protein>
    <submittedName>
        <fullName evidence="6">Integrase</fullName>
    </submittedName>
</protein>
<dbReference type="InterPro" id="IPR010998">
    <property type="entry name" value="Integrase_recombinase_N"/>
</dbReference>
<proteinExistence type="predicted"/>
<feature type="domain" description="Tyr recombinase" evidence="4">
    <location>
        <begin position="102"/>
        <end position="276"/>
    </location>
</feature>
<keyword evidence="1 3" id="KW-0238">DNA-binding</keyword>
<evidence type="ECO:0000259" key="5">
    <source>
        <dbReference type="PROSITE" id="PS51900"/>
    </source>
</evidence>
<keyword evidence="2" id="KW-0233">DNA recombination</keyword>
<evidence type="ECO:0000259" key="4">
    <source>
        <dbReference type="PROSITE" id="PS51898"/>
    </source>
</evidence>
<dbReference type="RefSeq" id="WP_346065490.1">
    <property type="nucleotide sequence ID" value="NZ_BRPJ01000051.1"/>
</dbReference>
<keyword evidence="7" id="KW-1185">Reference proteome</keyword>
<evidence type="ECO:0000256" key="2">
    <source>
        <dbReference type="ARBA" id="ARBA00023172"/>
    </source>
</evidence>
<dbReference type="InterPro" id="IPR050090">
    <property type="entry name" value="Tyrosine_recombinase_XerCD"/>
</dbReference>
<dbReference type="PROSITE" id="PS51900">
    <property type="entry name" value="CB"/>
    <property type="match status" value="1"/>
</dbReference>
<dbReference type="InterPro" id="IPR011010">
    <property type="entry name" value="DNA_brk_join_enz"/>
</dbReference>
<dbReference type="InterPro" id="IPR013762">
    <property type="entry name" value="Integrase-like_cat_sf"/>
</dbReference>
<dbReference type="InterPro" id="IPR044068">
    <property type="entry name" value="CB"/>
</dbReference>
<dbReference type="InterPro" id="IPR002104">
    <property type="entry name" value="Integrase_catalytic"/>
</dbReference>
<dbReference type="PANTHER" id="PTHR30349:SF89">
    <property type="entry name" value="INTEGRASE_RECOMBINASE"/>
    <property type="match status" value="1"/>
</dbReference>
<evidence type="ECO:0000313" key="7">
    <source>
        <dbReference type="Proteomes" id="UP001419084"/>
    </source>
</evidence>
<dbReference type="PANTHER" id="PTHR30349">
    <property type="entry name" value="PHAGE INTEGRASE-RELATED"/>
    <property type="match status" value="1"/>
</dbReference>
<evidence type="ECO:0000256" key="3">
    <source>
        <dbReference type="PROSITE-ProRule" id="PRU01248"/>
    </source>
</evidence>
<comment type="caution">
    <text evidence="6">The sequence shown here is derived from an EMBL/GenBank/DDBJ whole genome shotgun (WGS) entry which is preliminary data.</text>
</comment>
<dbReference type="Proteomes" id="UP001419084">
    <property type="component" value="Unassembled WGS sequence"/>
</dbReference>
<name>A0ABQ5M841_9FIRM</name>
<evidence type="ECO:0000313" key="6">
    <source>
        <dbReference type="EMBL" id="GLB30912.1"/>
    </source>
</evidence>
<dbReference type="SUPFAM" id="SSF56349">
    <property type="entry name" value="DNA breaking-rejoining enzymes"/>
    <property type="match status" value="1"/>
</dbReference>
<reference evidence="6 7" key="1">
    <citation type="journal article" date="2024" name="Int. J. Syst. Evol. Microbiol.">
        <title>Lacrimispora brassicae sp. nov. isolated from fermented cabbage, and proposal of Clostridium indicum Gundawar et al. 2019 and Clostridium methoxybenzovorans Mechichi et al. 1999 as heterotypic synonyms of Lacrimispora amygdalina (Parshina et al. 2003) Haas and Blanchard 2020 and Lacrimispora indolis (McClung and McCoy 1957) Haas and Blanchard 2020, respectively.</title>
        <authorList>
            <person name="Kobayashi H."/>
            <person name="Tanizawa Y."/>
            <person name="Sakamoto M."/>
            <person name="Ohkuma M."/>
            <person name="Tohno M."/>
        </authorList>
    </citation>
    <scope>NUCLEOTIDE SEQUENCE [LARGE SCALE GENOMIC DNA]</scope>
    <source>
        <strain evidence="6 7">DSM 12857</strain>
    </source>
</reference>
<dbReference type="Pfam" id="PF00589">
    <property type="entry name" value="Phage_integrase"/>
    <property type="match status" value="1"/>
</dbReference>
<sequence length="281" mass="33043">MLNEELLNDFKKYLKKKNLSGNSITAYAGSVRLFFTLYDEVTPENFQQYKSYLIPRYRPATVNQRIYAINHFSRFLAETSEADSILLSSYHLPSVKVQQKTFLDTIISNEDYEIFKERLKEEKNYFWYFIVRFLAATGARVSELIQIKEEHLKLGYLDLYSKGGKIRRIYFPDSLCEEALAWCQDRGVKSGFLFLNKSGHLITPRGINYQLKHLAIRYGIDPDTVYPHSFRHRFAKNFLARNNDISLLADLMGHESIETTRIYLTRSSQEQQQLLDEIITW</sequence>
<accession>A0ABQ5M841</accession>
<dbReference type="EMBL" id="BRPJ01000051">
    <property type="protein sequence ID" value="GLB30912.1"/>
    <property type="molecule type" value="Genomic_DNA"/>
</dbReference>
<organism evidence="6 7">
    <name type="scientific">Lacrimispora amygdalina</name>
    <dbReference type="NCBI Taxonomy" id="253257"/>
    <lineage>
        <taxon>Bacteria</taxon>
        <taxon>Bacillati</taxon>
        <taxon>Bacillota</taxon>
        <taxon>Clostridia</taxon>
        <taxon>Lachnospirales</taxon>
        <taxon>Lachnospiraceae</taxon>
        <taxon>Lacrimispora</taxon>
    </lineage>
</organism>